<evidence type="ECO:0000256" key="1">
    <source>
        <dbReference type="SAM" id="MobiDB-lite"/>
    </source>
</evidence>
<evidence type="ECO:0000313" key="3">
    <source>
        <dbReference type="WBParaSite" id="PSAMB.scaffold1211size34264.g11641.t1"/>
    </source>
</evidence>
<proteinExistence type="predicted"/>
<protein>
    <submittedName>
        <fullName evidence="3">Uncharacterized protein</fullName>
    </submittedName>
</protein>
<dbReference type="AlphaFoldDB" id="A0A914URZ0"/>
<reference evidence="3" key="1">
    <citation type="submission" date="2022-11" db="UniProtKB">
        <authorList>
            <consortium name="WormBaseParasite"/>
        </authorList>
    </citation>
    <scope>IDENTIFICATION</scope>
</reference>
<dbReference type="Proteomes" id="UP000887566">
    <property type="component" value="Unplaced"/>
</dbReference>
<accession>A0A914URZ0</accession>
<feature type="region of interest" description="Disordered" evidence="1">
    <location>
        <begin position="112"/>
        <end position="134"/>
    </location>
</feature>
<dbReference type="WBParaSite" id="PSAMB.scaffold1211size34264.g11641.t1">
    <property type="protein sequence ID" value="PSAMB.scaffold1211size34264.g11641.t1"/>
    <property type="gene ID" value="PSAMB.scaffold1211size34264.g11641"/>
</dbReference>
<sequence>MDVEAHSIMAGIHKAQQEKQAEQALKEDMCTHKEHYESALKNKDAKMAGMQEALLHEDETDLAWHAHMREEEERAKEIAVNRDANFHEERMEQAARRRKELAAKRHVDAEHYDDDIEEHRKKAALRHAAGTSPN</sequence>
<name>A0A914URZ0_9BILA</name>
<keyword evidence="2" id="KW-1185">Reference proteome</keyword>
<evidence type="ECO:0000313" key="2">
    <source>
        <dbReference type="Proteomes" id="UP000887566"/>
    </source>
</evidence>
<organism evidence="2 3">
    <name type="scientific">Plectus sambesii</name>
    <dbReference type="NCBI Taxonomy" id="2011161"/>
    <lineage>
        <taxon>Eukaryota</taxon>
        <taxon>Metazoa</taxon>
        <taxon>Ecdysozoa</taxon>
        <taxon>Nematoda</taxon>
        <taxon>Chromadorea</taxon>
        <taxon>Plectida</taxon>
        <taxon>Plectina</taxon>
        <taxon>Plectoidea</taxon>
        <taxon>Plectidae</taxon>
        <taxon>Plectus</taxon>
    </lineage>
</organism>